<dbReference type="InterPro" id="IPR014407">
    <property type="entry name" value="McrC_bac"/>
</dbReference>
<accession>A0AB35RLL8</accession>
<dbReference type="EC" id="3.1.21.-" evidence="1"/>
<keyword evidence="1" id="KW-0378">Hydrolase</keyword>
<dbReference type="PANTHER" id="PTHR38733:SF1">
    <property type="entry name" value="TYPE IV METHYL-DIRECTED RESTRICTION ENZYME ECOKMCRBC"/>
    <property type="match status" value="1"/>
</dbReference>
<protein>
    <submittedName>
        <fullName evidence="1">5-methylcytosine-specific restriction endonuclease system specificity protein McrC</fullName>
        <ecNumber evidence="1">3.1.21.-</ecNumber>
    </submittedName>
</protein>
<evidence type="ECO:0000313" key="2">
    <source>
        <dbReference type="Proteomes" id="UP001286589"/>
    </source>
</evidence>
<keyword evidence="1" id="KW-0540">Nuclease</keyword>
<reference evidence="1 2" key="1">
    <citation type="submission" date="2023-10" db="EMBL/GenBank/DDBJ databases">
        <title>Phytobacter spp. The emergence of a new genus of hospital-origin enterobacteria encoding carbapenemases in Argentina.</title>
        <authorList>
            <person name="Vay C."/>
            <person name="Almuzara M."/>
            <person name="Traglia G.M."/>
            <person name="Campos J."/>
        </authorList>
    </citation>
    <scope>NUCLEOTIDE SEQUENCE [LARGE SCALE GENOMIC DNA]</scope>
    <source>
        <strain evidence="1 2">CVMA36</strain>
    </source>
</reference>
<dbReference type="GO" id="GO:0016787">
    <property type="term" value="F:hydrolase activity"/>
    <property type="evidence" value="ECO:0007669"/>
    <property type="project" value="UniProtKB-KW"/>
</dbReference>
<evidence type="ECO:0000313" key="1">
    <source>
        <dbReference type="EMBL" id="MDV2860972.1"/>
    </source>
</evidence>
<proteinExistence type="predicted"/>
<keyword evidence="1" id="KW-0255">Endonuclease</keyword>
<comment type="caution">
    <text evidence="1">The sequence shown here is derived from an EMBL/GenBank/DDBJ whole genome shotgun (WGS) entry which is preliminary data.</text>
</comment>
<dbReference type="RefSeq" id="WP_317101298.1">
    <property type="nucleotide sequence ID" value="NZ_JAWJAC010000001.1"/>
</dbReference>
<gene>
    <name evidence="1" type="primary">mcrC</name>
    <name evidence="1" type="ORF">R0H02_00655</name>
</gene>
<dbReference type="PIRSF" id="PIRSF003109">
    <property type="entry name" value="McrC"/>
    <property type="match status" value="1"/>
</dbReference>
<name>A0AB35RLL8_9ENTR</name>
<dbReference type="NCBIfam" id="NF007277">
    <property type="entry name" value="PRK09736.1"/>
    <property type="match status" value="1"/>
</dbReference>
<organism evidence="1 2">
    <name type="scientific">Phytobacter ursingii</name>
    <dbReference type="NCBI Taxonomy" id="1972431"/>
    <lineage>
        <taxon>Bacteria</taxon>
        <taxon>Pseudomonadati</taxon>
        <taxon>Pseudomonadota</taxon>
        <taxon>Gammaproteobacteria</taxon>
        <taxon>Enterobacterales</taxon>
        <taxon>Enterobacteriaceae</taxon>
        <taxon>Phytobacter</taxon>
    </lineage>
</organism>
<dbReference type="InterPro" id="IPR019292">
    <property type="entry name" value="McrC"/>
</dbReference>
<dbReference type="Proteomes" id="UP001286589">
    <property type="component" value="Unassembled WGS sequence"/>
</dbReference>
<sequence length="348" mass="40545">MTQPVIPIRNIYFMLAYAWNHLQDAKLVNLDAIPGNNLLDILGHVLNKSVLHLSRRGFELGYCPHTELIPGVKGRVNFTQTLRGFYLTQGKTISTFDELNPDTLANQIIKSTLSILIKHQRLNQDVREEARSIRAKMVGINEIRLSPQHFSQIKVGSNNRYYKFVISICKLIKNNTIVNQKDGSYRFYDFERDEQSMSLLYQDFLYQFCKNELKNVHTKRSYLKWDAYSESDSSLSLLPRMETDITLNHNNNTLIVDAKYYKNIFSNRKNSQKFHSTNLYQLMNYLLAFKPKQGERVSGLLLYPQVGTTVKHRYNINGFDIGLCTIDLDQEWEKIHQDLLVVFGEFLD</sequence>
<dbReference type="PANTHER" id="PTHR38733">
    <property type="entry name" value="PROTEIN MCRC"/>
    <property type="match status" value="1"/>
</dbReference>
<dbReference type="AlphaFoldDB" id="A0AB35RLL8"/>
<dbReference type="GO" id="GO:0004519">
    <property type="term" value="F:endonuclease activity"/>
    <property type="evidence" value="ECO:0007669"/>
    <property type="project" value="UniProtKB-KW"/>
</dbReference>
<dbReference type="GO" id="GO:0009307">
    <property type="term" value="P:DNA restriction-modification system"/>
    <property type="evidence" value="ECO:0007669"/>
    <property type="project" value="InterPro"/>
</dbReference>
<dbReference type="Pfam" id="PF10117">
    <property type="entry name" value="McrBC"/>
    <property type="match status" value="1"/>
</dbReference>
<dbReference type="EMBL" id="JAWJAC010000001">
    <property type="protein sequence ID" value="MDV2860972.1"/>
    <property type="molecule type" value="Genomic_DNA"/>
</dbReference>
<keyword evidence="2" id="KW-1185">Reference proteome</keyword>